<evidence type="ECO:0000313" key="2">
    <source>
        <dbReference type="EMBL" id="KAJ8301033.1"/>
    </source>
</evidence>
<comment type="caution">
    <text evidence="2">The sequence shown here is derived from an EMBL/GenBank/DDBJ whole genome shotgun (WGS) entry which is preliminary data.</text>
</comment>
<evidence type="ECO:0000313" key="3">
    <source>
        <dbReference type="Proteomes" id="UP001217089"/>
    </source>
</evidence>
<dbReference type="Proteomes" id="UP001217089">
    <property type="component" value="Unassembled WGS sequence"/>
</dbReference>
<sequence length="150" mass="17416">MDLKVKENINSIFGMRKDNSAFFAQLNFSIKDEIQMETIYSGMCEPDLKNESQKQDDDQLVKKQVEGDNSKENDKTEEEQAIRDAVMDNLIKKYKLNFNLSLTESPWKIAANWVKDREIIPSSAPELDPFTRRIIENYTPNVLCVSMLIF</sequence>
<protein>
    <submittedName>
        <fullName evidence="2">Uncharacterized protein</fullName>
    </submittedName>
</protein>
<evidence type="ECO:0000256" key="1">
    <source>
        <dbReference type="SAM" id="MobiDB-lite"/>
    </source>
</evidence>
<name>A0ABQ9ECQ6_TEGGR</name>
<feature type="region of interest" description="Disordered" evidence="1">
    <location>
        <begin position="45"/>
        <end position="79"/>
    </location>
</feature>
<feature type="compositionally biased region" description="Basic and acidic residues" evidence="1">
    <location>
        <begin position="46"/>
        <end position="79"/>
    </location>
</feature>
<reference evidence="2 3" key="1">
    <citation type="submission" date="2022-12" db="EMBL/GenBank/DDBJ databases">
        <title>Chromosome-level genome of Tegillarca granosa.</title>
        <authorList>
            <person name="Kim J."/>
        </authorList>
    </citation>
    <scope>NUCLEOTIDE SEQUENCE [LARGE SCALE GENOMIC DNA]</scope>
    <source>
        <strain evidence="2">Teg-2019</strain>
        <tissue evidence="2">Adductor muscle</tissue>
    </source>
</reference>
<dbReference type="EMBL" id="JARBDR010000919">
    <property type="protein sequence ID" value="KAJ8301033.1"/>
    <property type="molecule type" value="Genomic_DNA"/>
</dbReference>
<proteinExistence type="predicted"/>
<keyword evidence="3" id="KW-1185">Reference proteome</keyword>
<accession>A0ABQ9ECQ6</accession>
<organism evidence="2 3">
    <name type="scientific">Tegillarca granosa</name>
    <name type="common">Malaysian cockle</name>
    <name type="synonym">Anadara granosa</name>
    <dbReference type="NCBI Taxonomy" id="220873"/>
    <lineage>
        <taxon>Eukaryota</taxon>
        <taxon>Metazoa</taxon>
        <taxon>Spiralia</taxon>
        <taxon>Lophotrochozoa</taxon>
        <taxon>Mollusca</taxon>
        <taxon>Bivalvia</taxon>
        <taxon>Autobranchia</taxon>
        <taxon>Pteriomorphia</taxon>
        <taxon>Arcoida</taxon>
        <taxon>Arcoidea</taxon>
        <taxon>Arcidae</taxon>
        <taxon>Tegillarca</taxon>
    </lineage>
</organism>
<gene>
    <name evidence="2" type="ORF">KUTeg_022552</name>
</gene>